<dbReference type="InterPro" id="IPR027450">
    <property type="entry name" value="AlkB-like"/>
</dbReference>
<dbReference type="InterPro" id="IPR037151">
    <property type="entry name" value="AlkB-like_sf"/>
</dbReference>
<keyword evidence="2 4" id="KW-0863">Zinc-finger</keyword>
<dbReference type="AlphaFoldDB" id="A0A813KEJ2"/>
<dbReference type="PANTHER" id="PTHR31212:SF4">
    <property type="entry name" value="ALPHA-KETOGLUTARATE-DEPENDENT DIOXYGENASE ALKB HOMOLOG 3"/>
    <property type="match status" value="1"/>
</dbReference>
<protein>
    <recommendedName>
        <fullName evidence="9">Fe2OG dioxygenase domain-containing protein</fullName>
    </recommendedName>
</protein>
<evidence type="ECO:0000259" key="6">
    <source>
        <dbReference type="PROSITE" id="PS51999"/>
    </source>
</evidence>
<dbReference type="PANTHER" id="PTHR31212">
    <property type="entry name" value="ALPHA-KETOGLUTARATE-DEPENDENT DIOXYGENASE ALKB HOMOLOG 3"/>
    <property type="match status" value="1"/>
</dbReference>
<keyword evidence="3" id="KW-0862">Zinc</keyword>
<evidence type="ECO:0008006" key="9">
    <source>
        <dbReference type="Google" id="ProtNLM"/>
    </source>
</evidence>
<dbReference type="Pfam" id="PF06839">
    <property type="entry name" value="Zn_ribbon_GRF"/>
    <property type="match status" value="1"/>
</dbReference>
<dbReference type="PROSITE" id="PS51999">
    <property type="entry name" value="ZF_GRF"/>
    <property type="match status" value="1"/>
</dbReference>
<accession>A0A813KEJ2</accession>
<dbReference type="GO" id="GO:0051213">
    <property type="term" value="F:dioxygenase activity"/>
    <property type="evidence" value="ECO:0007669"/>
    <property type="project" value="InterPro"/>
</dbReference>
<dbReference type="InterPro" id="IPR005123">
    <property type="entry name" value="Oxoglu/Fe-dep_dioxygenase_dom"/>
</dbReference>
<organism evidence="7 8">
    <name type="scientific">Polarella glacialis</name>
    <name type="common">Dinoflagellate</name>
    <dbReference type="NCBI Taxonomy" id="89957"/>
    <lineage>
        <taxon>Eukaryota</taxon>
        <taxon>Sar</taxon>
        <taxon>Alveolata</taxon>
        <taxon>Dinophyceae</taxon>
        <taxon>Suessiales</taxon>
        <taxon>Suessiaceae</taxon>
        <taxon>Polarella</taxon>
    </lineage>
</organism>
<dbReference type="InterPro" id="IPR032854">
    <property type="entry name" value="ALKBH3"/>
</dbReference>
<evidence type="ECO:0000259" key="5">
    <source>
        <dbReference type="PROSITE" id="PS51471"/>
    </source>
</evidence>
<dbReference type="Proteomes" id="UP000626109">
    <property type="component" value="Unassembled WGS sequence"/>
</dbReference>
<dbReference type="PROSITE" id="PS51471">
    <property type="entry name" value="FE2OG_OXY"/>
    <property type="match status" value="1"/>
</dbReference>
<keyword evidence="1" id="KW-0479">Metal-binding</keyword>
<dbReference type="GO" id="GO:0008270">
    <property type="term" value="F:zinc ion binding"/>
    <property type="evidence" value="ECO:0007669"/>
    <property type="project" value="UniProtKB-KW"/>
</dbReference>
<dbReference type="Gene3D" id="2.60.120.590">
    <property type="entry name" value="Alpha-ketoglutarate-dependent dioxygenase AlkB-like"/>
    <property type="match status" value="1"/>
</dbReference>
<evidence type="ECO:0000313" key="8">
    <source>
        <dbReference type="Proteomes" id="UP000626109"/>
    </source>
</evidence>
<feature type="non-terminal residue" evidence="7">
    <location>
        <position position="253"/>
    </location>
</feature>
<name>A0A813KEJ2_POLGL</name>
<dbReference type="EMBL" id="CAJNNW010028927">
    <property type="protein sequence ID" value="CAE8698322.1"/>
    <property type="molecule type" value="Genomic_DNA"/>
</dbReference>
<feature type="domain" description="GRF-type" evidence="6">
    <location>
        <begin position="163"/>
        <end position="211"/>
    </location>
</feature>
<comment type="caution">
    <text evidence="7">The sequence shown here is derived from an EMBL/GenBank/DDBJ whole genome shotgun (WGS) entry which is preliminary data.</text>
</comment>
<dbReference type="GO" id="GO:0006307">
    <property type="term" value="P:DNA alkylation repair"/>
    <property type="evidence" value="ECO:0007669"/>
    <property type="project" value="InterPro"/>
</dbReference>
<dbReference type="Pfam" id="PF13532">
    <property type="entry name" value="2OG-FeII_Oxy_2"/>
    <property type="match status" value="1"/>
</dbReference>
<evidence type="ECO:0000256" key="1">
    <source>
        <dbReference type="ARBA" id="ARBA00022723"/>
    </source>
</evidence>
<evidence type="ECO:0000256" key="3">
    <source>
        <dbReference type="ARBA" id="ARBA00022833"/>
    </source>
</evidence>
<feature type="domain" description="Fe2OG dioxygenase" evidence="5">
    <location>
        <begin position="38"/>
        <end position="153"/>
    </location>
</feature>
<evidence type="ECO:0000256" key="4">
    <source>
        <dbReference type="PROSITE-ProRule" id="PRU01343"/>
    </source>
</evidence>
<sequence length="253" mass="29061">LAEETVALASRGQRLQPESIEWLLRYAQSFASRQWRWEPNFCVANLYKDEEDFLGAHSDPVDVIGPWAIVASLTFGCSRHFRMKPVGKILTKAAGGGRVTSYSIRLPHNSLLICWEGFQETEFWRHEVPKDKGLTRHPISGATRLNFTFRKSVSLVAKRRPFCQCGRKAHLKPVLKETSKHKGRYFWSCSNPRVKTGTYRTCDYFKWDDELLQQEPCLQAAQTIHSRSMFVGIIWLFLSCFSNSTVNNSNSHS</sequence>
<dbReference type="SUPFAM" id="SSF51197">
    <property type="entry name" value="Clavaminate synthase-like"/>
    <property type="match status" value="1"/>
</dbReference>
<proteinExistence type="predicted"/>
<gene>
    <name evidence="7" type="ORF">PGLA2088_LOCUS30676</name>
</gene>
<evidence type="ECO:0000313" key="7">
    <source>
        <dbReference type="EMBL" id="CAE8698322.1"/>
    </source>
</evidence>
<dbReference type="InterPro" id="IPR010666">
    <property type="entry name" value="Znf_GRF"/>
</dbReference>
<reference evidence="7" key="1">
    <citation type="submission" date="2021-02" db="EMBL/GenBank/DDBJ databases">
        <authorList>
            <person name="Dougan E. K."/>
            <person name="Rhodes N."/>
            <person name="Thang M."/>
            <person name="Chan C."/>
        </authorList>
    </citation>
    <scope>NUCLEOTIDE SEQUENCE</scope>
</reference>
<evidence type="ECO:0000256" key="2">
    <source>
        <dbReference type="ARBA" id="ARBA00022771"/>
    </source>
</evidence>